<evidence type="ECO:0000313" key="3">
    <source>
        <dbReference type="EMBL" id="OON41967.1"/>
    </source>
</evidence>
<dbReference type="GO" id="GO:0009279">
    <property type="term" value="C:cell outer membrane"/>
    <property type="evidence" value="ECO:0007669"/>
    <property type="project" value="TreeGrafter"/>
</dbReference>
<dbReference type="Gene3D" id="2.60.40.2610">
    <property type="entry name" value="Outer membrane usher protein FimD, plug domain"/>
    <property type="match status" value="1"/>
</dbReference>
<evidence type="ECO:0000256" key="1">
    <source>
        <dbReference type="SAM" id="SignalP"/>
    </source>
</evidence>
<sequence>MNKRHRRTGRQYPLALCGLLSSLIVQQGSAETWSSLPPPPSAAPVSEQNQQYMLGLVVNEYDSNQIVQVTFRNGHYILRAADLIQAGIASRHLDGADVDVSATSGMQAHYDSNRQRIMLTVPPGWLPAQTLNSQTRRGPRYPGRSSEGVLLNYDFYTSHTSAQGTRLSAWNELRLFGERGQFSSNGVWQQQLTGPTFDQPAGYLRYDSWWANENEQKALSWRVGDLTTNALGWSSSVRLGGVQFARDFSVRPDLITYPLPTFAGQAAVPSTVDLFINGYRSSRNQVQPGSWFLTNMPYVNGAGDAVIVTTDAVGRRVTTTLPFYVSSDLLKAGLSDFSLSAGALRQNYGLKSFDYRSAAANGSYRYGLADWLTLESHAETAENLMLGGAGAQFKPGAFGTFNGSLTRSQMSGAQGTQYGWGYQYNNRRFSIGTQQVIRSAEFSNLALYGDRQDNNRFGGSSQFTLSRRSAQYSASLSLDSYGSLGAAYIDITSSSGERTSLWNMSWSISLWESSSLYVSASHDQQQDSWSGAISLVIPFSAQGNASISMERDRQNGYTQRLSLSHAMPSDGGLAWDASWARQSSNSDYRQAGLNWRNNNVELAGGYYGDDRYSTTWGDMMGSLVFMDGHLFSANQVNDAFVLVKTGYPNIKVSYENQLMGQTDERGYLLVPRVSAWYPAKYDIDTLDLPATMSIPNVEQRFSVRRQSGYLLNFPIESLRAANIILQDSQGDPLPVSSVVSGSDRQSGVVGWDGITWLEGLQTENPLRVVTPDGRSCEVTVKITDAASSTLNTYGPFVCALPAPASGNSP</sequence>
<dbReference type="RefSeq" id="WP_078000993.1">
    <property type="nucleotide sequence ID" value="NZ_MRUL01000001.1"/>
</dbReference>
<feature type="chain" id="PRO_5012390927" evidence="1">
    <location>
        <begin position="31"/>
        <end position="809"/>
    </location>
</feature>
<organism evidence="3 4">
    <name type="scientific">Izhakiella australiensis</name>
    <dbReference type="NCBI Taxonomy" id="1926881"/>
    <lineage>
        <taxon>Bacteria</taxon>
        <taxon>Pseudomonadati</taxon>
        <taxon>Pseudomonadota</taxon>
        <taxon>Gammaproteobacteria</taxon>
        <taxon>Enterobacterales</taxon>
        <taxon>Erwiniaceae</taxon>
        <taxon>Izhakiella</taxon>
    </lineage>
</organism>
<accession>A0A1S8YT95</accession>
<dbReference type="GO" id="GO:0015473">
    <property type="term" value="F:fimbrial usher porin activity"/>
    <property type="evidence" value="ECO:0007669"/>
    <property type="project" value="InterPro"/>
</dbReference>
<evidence type="ECO:0000313" key="4">
    <source>
        <dbReference type="Proteomes" id="UP000190667"/>
    </source>
</evidence>
<dbReference type="Pfam" id="PF13953">
    <property type="entry name" value="PapC_C"/>
    <property type="match status" value="1"/>
</dbReference>
<dbReference type="InterPro" id="IPR000015">
    <property type="entry name" value="Fimb_usher"/>
</dbReference>
<dbReference type="AlphaFoldDB" id="A0A1S8YT95"/>
<dbReference type="EMBL" id="MRUL01000001">
    <property type="protein sequence ID" value="OON41967.1"/>
    <property type="molecule type" value="Genomic_DNA"/>
</dbReference>
<dbReference type="PANTHER" id="PTHR30451:SF5">
    <property type="entry name" value="SLR0019 PROTEIN"/>
    <property type="match status" value="1"/>
</dbReference>
<dbReference type="Proteomes" id="UP000190667">
    <property type="component" value="Unassembled WGS sequence"/>
</dbReference>
<evidence type="ECO:0000259" key="2">
    <source>
        <dbReference type="Pfam" id="PF13953"/>
    </source>
</evidence>
<gene>
    <name evidence="3" type="ORF">BTJ39_02085</name>
</gene>
<proteinExistence type="predicted"/>
<dbReference type="PANTHER" id="PTHR30451">
    <property type="entry name" value="OUTER MEMBRANE USHER PROTEIN"/>
    <property type="match status" value="1"/>
</dbReference>
<reference evidence="3 4" key="1">
    <citation type="submission" date="2016-12" db="EMBL/GenBank/DDBJ databases">
        <title>Izhakiella australiana sp. nov. of genus Izhakiella isolated from Australian desert.</title>
        <authorList>
            <person name="Ji M."/>
        </authorList>
    </citation>
    <scope>NUCLEOTIDE SEQUENCE [LARGE SCALE GENOMIC DNA]</scope>
    <source>
        <strain evidence="3 4">D4N98</strain>
    </source>
</reference>
<keyword evidence="4" id="KW-1185">Reference proteome</keyword>
<keyword evidence="1" id="KW-0732">Signal</keyword>
<feature type="domain" description="PapC-like C-terminal" evidence="2">
    <location>
        <begin position="725"/>
        <end position="782"/>
    </location>
</feature>
<dbReference type="Gene3D" id="2.60.40.2070">
    <property type="match status" value="1"/>
</dbReference>
<dbReference type="Gene3D" id="2.60.40.3110">
    <property type="match status" value="1"/>
</dbReference>
<comment type="caution">
    <text evidence="3">The sequence shown here is derived from an EMBL/GenBank/DDBJ whole genome shotgun (WGS) entry which is preliminary data.</text>
</comment>
<feature type="signal peptide" evidence="1">
    <location>
        <begin position="1"/>
        <end position="30"/>
    </location>
</feature>
<dbReference type="InterPro" id="IPR025949">
    <property type="entry name" value="PapC-like_C"/>
</dbReference>
<dbReference type="InterPro" id="IPR043142">
    <property type="entry name" value="PapC-like_C_sf"/>
</dbReference>
<dbReference type="OrthoDB" id="8587at2"/>
<protein>
    <submittedName>
        <fullName evidence="3">Fimbrial assembly protein</fullName>
    </submittedName>
</protein>
<dbReference type="GO" id="GO:0009297">
    <property type="term" value="P:pilus assembly"/>
    <property type="evidence" value="ECO:0007669"/>
    <property type="project" value="InterPro"/>
</dbReference>
<dbReference type="STRING" id="1926881.BTJ39_02085"/>
<dbReference type="Pfam" id="PF00577">
    <property type="entry name" value="Usher"/>
    <property type="match status" value="1"/>
</dbReference>
<dbReference type="InterPro" id="IPR042186">
    <property type="entry name" value="FimD_plug_dom"/>
</dbReference>
<name>A0A1S8YT95_9GAMM</name>